<evidence type="ECO:0000259" key="2">
    <source>
        <dbReference type="Pfam" id="PF08980"/>
    </source>
</evidence>
<evidence type="ECO:0000313" key="3">
    <source>
        <dbReference type="EMBL" id="MFC3072628.1"/>
    </source>
</evidence>
<protein>
    <submittedName>
        <fullName evidence="3">DUF1883 domain-containing protein</fullName>
    </submittedName>
</protein>
<dbReference type="InterPro" id="IPR015073">
    <property type="entry name" value="DUF1883"/>
</dbReference>
<comment type="caution">
    <text evidence="3">The sequence shown here is derived from an EMBL/GenBank/DDBJ whole genome shotgun (WGS) entry which is preliminary data.</text>
</comment>
<proteinExistence type="predicted"/>
<feature type="region of interest" description="Disordered" evidence="1">
    <location>
        <begin position="84"/>
        <end position="106"/>
    </location>
</feature>
<dbReference type="Proteomes" id="UP001595377">
    <property type="component" value="Unassembled WGS sequence"/>
</dbReference>
<keyword evidence="4" id="KW-1185">Reference proteome</keyword>
<reference evidence="4" key="1">
    <citation type="journal article" date="2019" name="Int. J. Syst. Evol. Microbiol.">
        <title>The Global Catalogue of Microorganisms (GCM) 10K type strain sequencing project: providing services to taxonomists for standard genome sequencing and annotation.</title>
        <authorList>
            <consortium name="The Broad Institute Genomics Platform"/>
            <consortium name="The Broad Institute Genome Sequencing Center for Infectious Disease"/>
            <person name="Wu L."/>
            <person name="Ma J."/>
        </authorList>
    </citation>
    <scope>NUCLEOTIDE SEQUENCE [LARGE SCALE GENOMIC DNA]</scope>
    <source>
        <strain evidence="4">KCTC 52677</strain>
    </source>
</reference>
<evidence type="ECO:0000256" key="1">
    <source>
        <dbReference type="SAM" id="MobiDB-lite"/>
    </source>
</evidence>
<dbReference type="InterPro" id="IPR036488">
    <property type="entry name" value="DUF1883-like_sf"/>
</dbReference>
<dbReference type="EMBL" id="JBHRSP010000010">
    <property type="protein sequence ID" value="MFC3072628.1"/>
    <property type="molecule type" value="Genomic_DNA"/>
</dbReference>
<dbReference type="Gene3D" id="4.10.1210.10">
    <property type="entry name" value="Atu1913-like"/>
    <property type="match status" value="1"/>
</dbReference>
<dbReference type="Pfam" id="PF08980">
    <property type="entry name" value="DUF1883"/>
    <property type="match status" value="1"/>
</dbReference>
<accession>A0ABV7DDB7</accession>
<organism evidence="3 4">
    <name type="scientific">Shinella pollutisoli</name>
    <dbReference type="NCBI Taxonomy" id="2250594"/>
    <lineage>
        <taxon>Bacteria</taxon>
        <taxon>Pseudomonadati</taxon>
        <taxon>Pseudomonadota</taxon>
        <taxon>Alphaproteobacteria</taxon>
        <taxon>Hyphomicrobiales</taxon>
        <taxon>Rhizobiaceae</taxon>
        <taxon>Shinella</taxon>
    </lineage>
</organism>
<name>A0ABV7DDB7_9HYPH</name>
<gene>
    <name evidence="3" type="ORF">ACFOHH_05850</name>
</gene>
<dbReference type="RefSeq" id="WP_257315699.1">
    <property type="nucleotide sequence ID" value="NZ_JANFDG010000014.1"/>
</dbReference>
<sequence>MARISFPYTHYDLKLQRGGTVIEVTLSAVANVRLMTNTNFDLFRNARQHKFLGGVAKKSPIRLQIPENGHWHVVVDMEGHAGKADSSIKLVPQAPPQPAPRFNAAS</sequence>
<feature type="domain" description="DUF1883" evidence="2">
    <location>
        <begin position="6"/>
        <end position="92"/>
    </location>
</feature>
<dbReference type="SUPFAM" id="SSF141099">
    <property type="entry name" value="Atu1913-like"/>
    <property type="match status" value="1"/>
</dbReference>
<evidence type="ECO:0000313" key="4">
    <source>
        <dbReference type="Proteomes" id="UP001595377"/>
    </source>
</evidence>